<protein>
    <recommendedName>
        <fullName evidence="2">alanine--tRNA ligase</fullName>
        <ecNumber evidence="2">6.1.1.7</ecNumber>
    </recommendedName>
</protein>
<dbReference type="InterPro" id="IPR045864">
    <property type="entry name" value="aa-tRNA-synth_II/BPL/LPL"/>
</dbReference>
<keyword evidence="7" id="KW-0694">RNA-binding</keyword>
<dbReference type="InterPro" id="IPR018165">
    <property type="entry name" value="Ala-tRNA-synth_IIc_core"/>
</dbReference>
<dbReference type="Pfam" id="PF07973">
    <property type="entry name" value="tRNA_SAD"/>
    <property type="match status" value="1"/>
</dbReference>
<evidence type="ECO:0000313" key="11">
    <source>
        <dbReference type="EMBL" id="OGZ43702.1"/>
    </source>
</evidence>
<dbReference type="InterPro" id="IPR018163">
    <property type="entry name" value="Thr/Ala-tRNA-synth_IIc_edit"/>
</dbReference>
<dbReference type="SMART" id="SM00863">
    <property type="entry name" value="tRNA_SAD"/>
    <property type="match status" value="1"/>
</dbReference>
<sequence length="621" mass="70546">MDSIEIRKRFLTYFKNHGHTVVPSSSLIPDDPSVLLTTAGMQQFKPYYLPAGRHGTGKADAIKDFGSLNTASIQKSFRTSDIEEVGDERHLTFFEMLGNFSFGGYFKKEAISYAYEFLTKEMELEISYVTIFEGKESIGVPKDEESRTIWLGLGIPPENIIEQGMDDVFWGPTGSGGPCGPTTEIYCKNGAGQDIEVWNIVFNEFLFAGSREELNSGTSGKQLEKLPTPGVDTGMGLERLTMVVQKTPTIFETDLFRLIIEKIGNVPDLYKRIIADHARGIVFLIGDGVQPGNKDQEYILRRLMRRAMAHLYEHANFFSNKGMAHQEEHWVFFRDIIDIVVDLYGAVDSYKYLIAKKGHILALVDQEEESFERVYEKGKKILEKLVHQSIENNIYKLSGKEIFDLVTTHGFVLDWIKDVAKEYSIALDIKEFELEFKKHQEISRAGQTAKFGGHGLILDTGELKAGNEEELKKVTRLHTATHLLQAALRKVLGTEVHQMGSDITPERTRFDFSFSRKVTPDEIQKVEDMINEAIARDYTVEFKNMPYEEAVKTGALYFFKEKYPKEVHVYSVFDPKTNEVFSREFCGGPHVTHTSEIGEFKILKEESSSAGIRRIRGRVIP</sequence>
<dbReference type="InterPro" id="IPR012947">
    <property type="entry name" value="tRNA_SAD"/>
</dbReference>
<evidence type="ECO:0000313" key="12">
    <source>
        <dbReference type="Proteomes" id="UP000177480"/>
    </source>
</evidence>
<dbReference type="Gene3D" id="3.30.930.10">
    <property type="entry name" value="Bira Bifunctional Protein, Domain 2"/>
    <property type="match status" value="1"/>
</dbReference>
<gene>
    <name evidence="11" type="ORF">A2719_01255</name>
</gene>
<dbReference type="SUPFAM" id="SSF55681">
    <property type="entry name" value="Class II aaRS and biotin synthetases"/>
    <property type="match status" value="1"/>
</dbReference>
<dbReference type="Pfam" id="PF01411">
    <property type="entry name" value="tRNA-synt_2c"/>
    <property type="match status" value="1"/>
</dbReference>
<dbReference type="PROSITE" id="PS50860">
    <property type="entry name" value="AA_TRNA_LIGASE_II_ALA"/>
    <property type="match status" value="1"/>
</dbReference>
<name>A0A1G2G129_9BACT</name>
<dbReference type="InterPro" id="IPR002318">
    <property type="entry name" value="Ala-tRNA-lgiase_IIc"/>
</dbReference>
<keyword evidence="9" id="KW-0030">Aminoacyl-tRNA synthetase</keyword>
<dbReference type="SUPFAM" id="SSF101353">
    <property type="entry name" value="Putative anticodon-binding domain of alanyl-tRNA synthetase (AlaRS)"/>
    <property type="match status" value="1"/>
</dbReference>
<comment type="caution">
    <text evidence="11">The sequence shown here is derived from an EMBL/GenBank/DDBJ whole genome shotgun (WGS) entry which is preliminary data.</text>
</comment>
<dbReference type="Gene3D" id="3.30.54.20">
    <property type="match status" value="1"/>
</dbReference>
<evidence type="ECO:0000256" key="9">
    <source>
        <dbReference type="ARBA" id="ARBA00023146"/>
    </source>
</evidence>
<reference evidence="11 12" key="1">
    <citation type="journal article" date="2016" name="Nat. Commun.">
        <title>Thousands of microbial genomes shed light on interconnected biogeochemical processes in an aquifer system.</title>
        <authorList>
            <person name="Anantharaman K."/>
            <person name="Brown C.T."/>
            <person name="Hug L.A."/>
            <person name="Sharon I."/>
            <person name="Castelle C.J."/>
            <person name="Probst A.J."/>
            <person name="Thomas B.C."/>
            <person name="Singh A."/>
            <person name="Wilkins M.J."/>
            <person name="Karaoz U."/>
            <person name="Brodie E.L."/>
            <person name="Williams K.H."/>
            <person name="Hubbard S.S."/>
            <person name="Banfield J.F."/>
        </authorList>
    </citation>
    <scope>NUCLEOTIDE SEQUENCE [LARGE SCALE GENOMIC DNA]</scope>
</reference>
<dbReference type="EMBL" id="MHNK01000011">
    <property type="protein sequence ID" value="OGZ43702.1"/>
    <property type="molecule type" value="Genomic_DNA"/>
</dbReference>
<dbReference type="InterPro" id="IPR050058">
    <property type="entry name" value="Ala-tRNA_ligase"/>
</dbReference>
<keyword evidence="5" id="KW-0547">Nucleotide-binding</keyword>
<evidence type="ECO:0000256" key="5">
    <source>
        <dbReference type="ARBA" id="ARBA00022741"/>
    </source>
</evidence>
<proteinExistence type="inferred from homology"/>
<dbReference type="GO" id="GO:0004813">
    <property type="term" value="F:alanine-tRNA ligase activity"/>
    <property type="evidence" value="ECO:0007669"/>
    <property type="project" value="UniProtKB-EC"/>
</dbReference>
<dbReference type="PANTHER" id="PTHR11777">
    <property type="entry name" value="ALANYL-TRNA SYNTHETASE"/>
    <property type="match status" value="1"/>
</dbReference>
<evidence type="ECO:0000256" key="6">
    <source>
        <dbReference type="ARBA" id="ARBA00022840"/>
    </source>
</evidence>
<dbReference type="InterPro" id="IPR018164">
    <property type="entry name" value="Ala-tRNA-synth_IIc_N"/>
</dbReference>
<dbReference type="GO" id="GO:0006419">
    <property type="term" value="P:alanyl-tRNA aminoacylation"/>
    <property type="evidence" value="ECO:0007669"/>
    <property type="project" value="InterPro"/>
</dbReference>
<organism evidence="11 12">
    <name type="scientific">Candidatus Ryanbacteria bacterium RIFCSPHIGHO2_01_FULL_45_22</name>
    <dbReference type="NCBI Taxonomy" id="1802114"/>
    <lineage>
        <taxon>Bacteria</taxon>
        <taxon>Candidatus Ryaniibacteriota</taxon>
    </lineage>
</organism>
<accession>A0A1G2G129</accession>
<dbReference type="GO" id="GO:0005524">
    <property type="term" value="F:ATP binding"/>
    <property type="evidence" value="ECO:0007669"/>
    <property type="project" value="UniProtKB-KW"/>
</dbReference>
<dbReference type="PRINTS" id="PR00980">
    <property type="entry name" value="TRNASYNTHALA"/>
</dbReference>
<dbReference type="AlphaFoldDB" id="A0A1G2G129"/>
<dbReference type="Gene3D" id="3.30.980.10">
    <property type="entry name" value="Threonyl-trna Synthetase, Chain A, domain 2"/>
    <property type="match status" value="1"/>
</dbReference>
<keyword evidence="4" id="KW-0436">Ligase</keyword>
<evidence type="ECO:0000259" key="10">
    <source>
        <dbReference type="PROSITE" id="PS50860"/>
    </source>
</evidence>
<dbReference type="GO" id="GO:0002161">
    <property type="term" value="F:aminoacyl-tRNA deacylase activity"/>
    <property type="evidence" value="ECO:0007669"/>
    <property type="project" value="TreeGrafter"/>
</dbReference>
<evidence type="ECO:0000256" key="7">
    <source>
        <dbReference type="ARBA" id="ARBA00022884"/>
    </source>
</evidence>
<evidence type="ECO:0000256" key="3">
    <source>
        <dbReference type="ARBA" id="ARBA00022555"/>
    </source>
</evidence>
<evidence type="ECO:0000256" key="4">
    <source>
        <dbReference type="ARBA" id="ARBA00022598"/>
    </source>
</evidence>
<dbReference type="STRING" id="1802114.A2719_01255"/>
<dbReference type="CDD" id="cd00673">
    <property type="entry name" value="AlaRS_core"/>
    <property type="match status" value="1"/>
</dbReference>
<feature type="domain" description="Alanyl-transfer RNA synthetases family profile" evidence="10">
    <location>
        <begin position="1"/>
        <end position="615"/>
    </location>
</feature>
<keyword evidence="8" id="KW-0648">Protein biosynthesis</keyword>
<dbReference type="InterPro" id="IPR018162">
    <property type="entry name" value="Ala-tRNA-ligase_IIc_anticod-bd"/>
</dbReference>
<dbReference type="EC" id="6.1.1.7" evidence="2"/>
<dbReference type="FunFam" id="3.30.980.10:FF:000004">
    <property type="entry name" value="Alanine--tRNA ligase, cytoplasmic"/>
    <property type="match status" value="1"/>
</dbReference>
<keyword evidence="3" id="KW-0820">tRNA-binding</keyword>
<dbReference type="GO" id="GO:0000049">
    <property type="term" value="F:tRNA binding"/>
    <property type="evidence" value="ECO:0007669"/>
    <property type="project" value="UniProtKB-KW"/>
</dbReference>
<evidence type="ECO:0000256" key="8">
    <source>
        <dbReference type="ARBA" id="ARBA00022917"/>
    </source>
</evidence>
<keyword evidence="6" id="KW-0067">ATP-binding</keyword>
<evidence type="ECO:0000256" key="1">
    <source>
        <dbReference type="ARBA" id="ARBA00008226"/>
    </source>
</evidence>
<evidence type="ECO:0000256" key="2">
    <source>
        <dbReference type="ARBA" id="ARBA00013168"/>
    </source>
</evidence>
<dbReference type="GO" id="GO:0005737">
    <property type="term" value="C:cytoplasm"/>
    <property type="evidence" value="ECO:0007669"/>
    <property type="project" value="InterPro"/>
</dbReference>
<dbReference type="SUPFAM" id="SSF55186">
    <property type="entry name" value="ThrRS/AlaRS common domain"/>
    <property type="match status" value="1"/>
</dbReference>
<comment type="similarity">
    <text evidence="1">Belongs to the class-II aminoacyl-tRNA synthetase family.</text>
</comment>
<dbReference type="Proteomes" id="UP000177480">
    <property type="component" value="Unassembled WGS sequence"/>
</dbReference>
<dbReference type="PANTHER" id="PTHR11777:SF9">
    <property type="entry name" value="ALANINE--TRNA LIGASE, CYTOPLASMIC"/>
    <property type="match status" value="1"/>
</dbReference>